<dbReference type="FunFam" id="3.40.225.10:FF:000009">
    <property type="entry name" value="Class II aldolase/adducin N-terminal"/>
    <property type="match status" value="1"/>
</dbReference>
<dbReference type="InterPro" id="IPR036409">
    <property type="entry name" value="Aldolase_II/adducin_N_sf"/>
</dbReference>
<name>A0AAN6ESD7_EXODE</name>
<dbReference type="SMART" id="SM01007">
    <property type="entry name" value="Aldolase_II"/>
    <property type="match status" value="1"/>
</dbReference>
<evidence type="ECO:0000313" key="4">
    <source>
        <dbReference type="Proteomes" id="UP001161757"/>
    </source>
</evidence>
<proteinExistence type="predicted"/>
<dbReference type="InterPro" id="IPR051017">
    <property type="entry name" value="Aldolase-II_Adducin_sf"/>
</dbReference>
<evidence type="ECO:0000313" key="3">
    <source>
        <dbReference type="EMBL" id="KAJ8989441.1"/>
    </source>
</evidence>
<feature type="compositionally biased region" description="Low complexity" evidence="1">
    <location>
        <begin position="31"/>
        <end position="42"/>
    </location>
</feature>
<dbReference type="AlphaFoldDB" id="A0AAN6ESD7"/>
<evidence type="ECO:0000259" key="2">
    <source>
        <dbReference type="SMART" id="SM01007"/>
    </source>
</evidence>
<sequence>MAPLLGNDSPAVEYTTKDSTKTAETKKAQDNNNTPATSSTSNALQALSQGVTLPGRPVFSDHEKARAHMLEHMAGAFRVLARHNCVEGLSGHISLRDPENPHVFWTNPLGVHFALLKPEDMVLLNEDGGVVGGNTKHPANAAGFLIHRALHMARADVNAACHFHSPHGKAWSTFAQPLEMLNQDVTMFYGEAQAVYGEFGGVVLKEEESLALANALGPKGKGMILRNHGLLTVGSTVDEAAYLFMLMERSCQIQLEADAAAASGRKKVYVDDEAAKFTFEMTSDPDSLYAEFQPYLQYEAALSARGLAP</sequence>
<dbReference type="InterPro" id="IPR001303">
    <property type="entry name" value="Aldolase_II/adducin_N"/>
</dbReference>
<gene>
    <name evidence="3" type="ORF">HRR80_006677</name>
</gene>
<dbReference type="Pfam" id="PF00596">
    <property type="entry name" value="Aldolase_II"/>
    <property type="match status" value="1"/>
</dbReference>
<dbReference type="Proteomes" id="UP001161757">
    <property type="component" value="Unassembled WGS sequence"/>
</dbReference>
<dbReference type="PANTHER" id="PTHR10672">
    <property type="entry name" value="ADDUCIN"/>
    <property type="match status" value="1"/>
</dbReference>
<dbReference type="EMBL" id="JAJGCB010000014">
    <property type="protein sequence ID" value="KAJ8989441.1"/>
    <property type="molecule type" value="Genomic_DNA"/>
</dbReference>
<reference evidence="3" key="1">
    <citation type="submission" date="2023-01" db="EMBL/GenBank/DDBJ databases">
        <title>Exophiala dermititidis isolated from Cystic Fibrosis Patient.</title>
        <authorList>
            <person name="Kurbessoian T."/>
            <person name="Crocker A."/>
            <person name="Murante D."/>
            <person name="Hogan D.A."/>
            <person name="Stajich J.E."/>
        </authorList>
    </citation>
    <scope>NUCLEOTIDE SEQUENCE</scope>
    <source>
        <strain evidence="3">Ex8</strain>
    </source>
</reference>
<comment type="caution">
    <text evidence="3">The sequence shown here is derived from an EMBL/GenBank/DDBJ whole genome shotgun (WGS) entry which is preliminary data.</text>
</comment>
<evidence type="ECO:0000256" key="1">
    <source>
        <dbReference type="SAM" id="MobiDB-lite"/>
    </source>
</evidence>
<feature type="compositionally biased region" description="Basic and acidic residues" evidence="1">
    <location>
        <begin position="15"/>
        <end position="29"/>
    </location>
</feature>
<accession>A0AAN6ESD7</accession>
<dbReference type="GO" id="GO:0005856">
    <property type="term" value="C:cytoskeleton"/>
    <property type="evidence" value="ECO:0007669"/>
    <property type="project" value="TreeGrafter"/>
</dbReference>
<feature type="region of interest" description="Disordered" evidence="1">
    <location>
        <begin position="1"/>
        <end position="42"/>
    </location>
</feature>
<dbReference type="PANTHER" id="PTHR10672:SF25">
    <property type="entry name" value="MEIOTICALLY UP-REGULATED GENE 14 PROTEIN"/>
    <property type="match status" value="1"/>
</dbReference>
<dbReference type="GO" id="GO:0051015">
    <property type="term" value="F:actin filament binding"/>
    <property type="evidence" value="ECO:0007669"/>
    <property type="project" value="TreeGrafter"/>
</dbReference>
<protein>
    <recommendedName>
        <fullName evidence="2">Class II aldolase/adducin N-terminal domain-containing protein</fullName>
    </recommendedName>
</protein>
<dbReference type="SUPFAM" id="SSF53639">
    <property type="entry name" value="AraD/HMP-PK domain-like"/>
    <property type="match status" value="1"/>
</dbReference>
<dbReference type="Gene3D" id="3.40.225.10">
    <property type="entry name" value="Class II aldolase/adducin N-terminal domain"/>
    <property type="match status" value="1"/>
</dbReference>
<organism evidence="3 4">
    <name type="scientific">Exophiala dermatitidis</name>
    <name type="common">Black yeast-like fungus</name>
    <name type="synonym">Wangiella dermatitidis</name>
    <dbReference type="NCBI Taxonomy" id="5970"/>
    <lineage>
        <taxon>Eukaryota</taxon>
        <taxon>Fungi</taxon>
        <taxon>Dikarya</taxon>
        <taxon>Ascomycota</taxon>
        <taxon>Pezizomycotina</taxon>
        <taxon>Eurotiomycetes</taxon>
        <taxon>Chaetothyriomycetidae</taxon>
        <taxon>Chaetothyriales</taxon>
        <taxon>Herpotrichiellaceae</taxon>
        <taxon>Exophiala</taxon>
    </lineage>
</organism>
<feature type="domain" description="Class II aldolase/adducin N-terminal" evidence="2">
    <location>
        <begin position="71"/>
        <end position="255"/>
    </location>
</feature>
<dbReference type="NCBIfam" id="NF004855">
    <property type="entry name" value="PRK06208.1"/>
    <property type="match status" value="1"/>
</dbReference>